<organism evidence="2 3">
    <name type="scientific">Trematosphaeria pertusa</name>
    <dbReference type="NCBI Taxonomy" id="390896"/>
    <lineage>
        <taxon>Eukaryota</taxon>
        <taxon>Fungi</taxon>
        <taxon>Dikarya</taxon>
        <taxon>Ascomycota</taxon>
        <taxon>Pezizomycotina</taxon>
        <taxon>Dothideomycetes</taxon>
        <taxon>Pleosporomycetidae</taxon>
        <taxon>Pleosporales</taxon>
        <taxon>Massarineae</taxon>
        <taxon>Trematosphaeriaceae</taxon>
        <taxon>Trematosphaeria</taxon>
    </lineage>
</organism>
<evidence type="ECO:0000313" key="3">
    <source>
        <dbReference type="Proteomes" id="UP000800094"/>
    </source>
</evidence>
<accession>A0A6A6IFU7</accession>
<feature type="compositionally biased region" description="Basic and acidic residues" evidence="1">
    <location>
        <begin position="9"/>
        <end position="19"/>
    </location>
</feature>
<dbReference type="RefSeq" id="XP_033684061.1">
    <property type="nucleotide sequence ID" value="XM_033821919.1"/>
</dbReference>
<feature type="region of interest" description="Disordered" evidence="1">
    <location>
        <begin position="1"/>
        <end position="64"/>
    </location>
</feature>
<feature type="compositionally biased region" description="Basic and acidic residues" evidence="1">
    <location>
        <begin position="40"/>
        <end position="56"/>
    </location>
</feature>
<reference evidence="2" key="1">
    <citation type="journal article" date="2020" name="Stud. Mycol.">
        <title>101 Dothideomycetes genomes: a test case for predicting lifestyles and emergence of pathogens.</title>
        <authorList>
            <person name="Haridas S."/>
            <person name="Albert R."/>
            <person name="Binder M."/>
            <person name="Bloem J."/>
            <person name="Labutti K."/>
            <person name="Salamov A."/>
            <person name="Andreopoulos B."/>
            <person name="Baker S."/>
            <person name="Barry K."/>
            <person name="Bills G."/>
            <person name="Bluhm B."/>
            <person name="Cannon C."/>
            <person name="Castanera R."/>
            <person name="Culley D."/>
            <person name="Daum C."/>
            <person name="Ezra D."/>
            <person name="Gonzalez J."/>
            <person name="Henrissat B."/>
            <person name="Kuo A."/>
            <person name="Liang C."/>
            <person name="Lipzen A."/>
            <person name="Lutzoni F."/>
            <person name="Magnuson J."/>
            <person name="Mondo S."/>
            <person name="Nolan M."/>
            <person name="Ohm R."/>
            <person name="Pangilinan J."/>
            <person name="Park H.-J."/>
            <person name="Ramirez L."/>
            <person name="Alfaro M."/>
            <person name="Sun H."/>
            <person name="Tritt A."/>
            <person name="Yoshinaga Y."/>
            <person name="Zwiers L.-H."/>
            <person name="Turgeon B."/>
            <person name="Goodwin S."/>
            <person name="Spatafora J."/>
            <person name="Crous P."/>
            <person name="Grigoriev I."/>
        </authorList>
    </citation>
    <scope>NUCLEOTIDE SEQUENCE</scope>
    <source>
        <strain evidence="2">CBS 122368</strain>
    </source>
</reference>
<keyword evidence="3" id="KW-1185">Reference proteome</keyword>
<evidence type="ECO:0000313" key="2">
    <source>
        <dbReference type="EMBL" id="KAF2249057.1"/>
    </source>
</evidence>
<feature type="region of interest" description="Disordered" evidence="1">
    <location>
        <begin position="190"/>
        <end position="246"/>
    </location>
</feature>
<dbReference type="EMBL" id="ML987195">
    <property type="protein sequence ID" value="KAF2249057.1"/>
    <property type="molecule type" value="Genomic_DNA"/>
</dbReference>
<evidence type="ECO:0000256" key="1">
    <source>
        <dbReference type="SAM" id="MobiDB-lite"/>
    </source>
</evidence>
<sequence length="246" mass="26292">MPNATRRPARLDADSHDQYGARPAAPACERCGAGTPVAARSKEERAPSGERRRAEGDGETSGISTAQRIASAAAVGCRPVVAEVSLVVGQSGGAVRCHLRARGRFSAVRWSGQPEKAHHRQQEQERGMLYTGFQCAHAAACTLPSIVAPRAGTPGVVPSLRRMVGVDGAPQPIARSPRRRSYQAAVWLGRNPDKHAHPPPKPHQTAIMAGRLTSHVPRRTRPRAGPLLKSNQSCPPPRCLHSTRPA</sequence>
<name>A0A6A6IFU7_9PLEO</name>
<dbReference type="GeneID" id="54575249"/>
<dbReference type="Proteomes" id="UP000800094">
    <property type="component" value="Unassembled WGS sequence"/>
</dbReference>
<protein>
    <submittedName>
        <fullName evidence="2">Uncharacterized protein</fullName>
    </submittedName>
</protein>
<gene>
    <name evidence="2" type="ORF">BU26DRAFT_311276</name>
</gene>
<dbReference type="AlphaFoldDB" id="A0A6A6IFU7"/>
<proteinExistence type="predicted"/>